<evidence type="ECO:0000313" key="3">
    <source>
        <dbReference type="Proteomes" id="UP001054857"/>
    </source>
</evidence>
<dbReference type="Proteomes" id="UP001054857">
    <property type="component" value="Unassembled WGS sequence"/>
</dbReference>
<protein>
    <submittedName>
        <fullName evidence="2">Uncharacterized protein</fullName>
    </submittedName>
</protein>
<name>A0AAD3DR39_9CHLO</name>
<dbReference type="EMBL" id="BMAR01000009">
    <property type="protein sequence ID" value="GFR45158.1"/>
    <property type="molecule type" value="Genomic_DNA"/>
</dbReference>
<evidence type="ECO:0000313" key="2">
    <source>
        <dbReference type="EMBL" id="GFR45158.1"/>
    </source>
</evidence>
<dbReference type="AlphaFoldDB" id="A0AAD3DR39"/>
<feature type="non-terminal residue" evidence="2">
    <location>
        <position position="1"/>
    </location>
</feature>
<reference evidence="2 3" key="1">
    <citation type="journal article" date="2021" name="Sci. Rep.">
        <title>Genome sequencing of the multicellular alga Astrephomene provides insights into convergent evolution of germ-soma differentiation.</title>
        <authorList>
            <person name="Yamashita S."/>
            <person name="Yamamoto K."/>
            <person name="Matsuzaki R."/>
            <person name="Suzuki S."/>
            <person name="Yamaguchi H."/>
            <person name="Hirooka S."/>
            <person name="Minakuchi Y."/>
            <person name="Miyagishima S."/>
            <person name="Kawachi M."/>
            <person name="Toyoda A."/>
            <person name="Nozaki H."/>
        </authorList>
    </citation>
    <scope>NUCLEOTIDE SEQUENCE [LARGE SCALE GENOMIC DNA]</scope>
    <source>
        <strain evidence="2 3">NIES-4017</strain>
    </source>
</reference>
<keyword evidence="3" id="KW-1185">Reference proteome</keyword>
<feature type="region of interest" description="Disordered" evidence="1">
    <location>
        <begin position="114"/>
        <end position="138"/>
    </location>
</feature>
<accession>A0AAD3DR39</accession>
<proteinExistence type="predicted"/>
<organism evidence="2 3">
    <name type="scientific">Astrephomene gubernaculifera</name>
    <dbReference type="NCBI Taxonomy" id="47775"/>
    <lineage>
        <taxon>Eukaryota</taxon>
        <taxon>Viridiplantae</taxon>
        <taxon>Chlorophyta</taxon>
        <taxon>core chlorophytes</taxon>
        <taxon>Chlorophyceae</taxon>
        <taxon>CS clade</taxon>
        <taxon>Chlamydomonadales</taxon>
        <taxon>Astrephomenaceae</taxon>
        <taxon>Astrephomene</taxon>
    </lineage>
</organism>
<gene>
    <name evidence="2" type="ORF">Agub_g6542</name>
</gene>
<comment type="caution">
    <text evidence="2">The sequence shown here is derived from an EMBL/GenBank/DDBJ whole genome shotgun (WGS) entry which is preliminary data.</text>
</comment>
<sequence>MSWFEERVDLRGVLSAGAVIGKGACNAKWIGREAGGARLTVEDTYVIVTGRSRAVVSRAVQLLQAQLDANEQLVSPAYPHPLRIDYVLLEDAFGANPDVRFRYRADEAARATGRPNKLFELSPARDSSNISSSGGGGGGAYADEADSLAALLAGASLRPSRAAPAAAAAGKAASGGEGARFHAAAAGALRGSVARALSDAARIAAANTPSFDVLKLRFNLGKQFFSDQGEFEKRSAIPLSELQALSPDAMFKKSTYSNCVPTSTVPRVVSRLSQRMGFTLVDTKTTATLHVIDQALNVHYAVGLSLSSHGDGPGGVTLRKVKSSSSRCHFAALLGGPEQLDMRIKLIGQRDLQDSRAQAAADHIVAACNRVGYAVATSSSSSGGYLPANMRLELARRKTKQVYEGEHRTASGNLLRMRLSLLTVEDKDGRRNEITGTLPDVDQELSRLLGEAVPAGTSRSGGGSSPASRRAAAAGTTTTSSAGGDPLPCGAEWAGDVLSALAEFMAELNAA</sequence>
<evidence type="ECO:0000256" key="1">
    <source>
        <dbReference type="SAM" id="MobiDB-lite"/>
    </source>
</evidence>
<feature type="region of interest" description="Disordered" evidence="1">
    <location>
        <begin position="453"/>
        <end position="487"/>
    </location>
</feature>
<feature type="compositionally biased region" description="Low complexity" evidence="1">
    <location>
        <begin position="465"/>
        <end position="484"/>
    </location>
</feature>